<dbReference type="SUPFAM" id="SSF55920">
    <property type="entry name" value="Creatinase/aminopeptidase"/>
    <property type="match status" value="1"/>
</dbReference>
<feature type="domain" description="Peptidase M24" evidence="7">
    <location>
        <begin position="366"/>
        <end position="582"/>
    </location>
</feature>
<dbReference type="PANTHER" id="PTHR43763:SF6">
    <property type="entry name" value="XAA-PRO AMINOPEPTIDASE 1"/>
    <property type="match status" value="1"/>
</dbReference>
<evidence type="ECO:0000256" key="6">
    <source>
        <dbReference type="SAM" id="MobiDB-lite"/>
    </source>
</evidence>
<evidence type="ECO:0000256" key="4">
    <source>
        <dbReference type="ARBA" id="ARBA00022801"/>
    </source>
</evidence>
<evidence type="ECO:0000256" key="5">
    <source>
        <dbReference type="ARBA" id="ARBA00023211"/>
    </source>
</evidence>
<accession>A0A2P6V769</accession>
<evidence type="ECO:0000259" key="7">
    <source>
        <dbReference type="Pfam" id="PF00557"/>
    </source>
</evidence>
<keyword evidence="4" id="KW-0378">Hydrolase</keyword>
<dbReference type="InterPro" id="IPR032416">
    <property type="entry name" value="Peptidase_M24_C"/>
</dbReference>
<dbReference type="EMBL" id="LHPF02000023">
    <property type="protein sequence ID" value="PSC69930.1"/>
    <property type="molecule type" value="Genomic_DNA"/>
</dbReference>
<evidence type="ECO:0000256" key="3">
    <source>
        <dbReference type="ARBA" id="ARBA00022723"/>
    </source>
</evidence>
<keyword evidence="11" id="KW-1185">Reference proteome</keyword>
<evidence type="ECO:0000313" key="11">
    <source>
        <dbReference type="Proteomes" id="UP000239649"/>
    </source>
</evidence>
<organism evidence="10 11">
    <name type="scientific">Micractinium conductrix</name>
    <dbReference type="NCBI Taxonomy" id="554055"/>
    <lineage>
        <taxon>Eukaryota</taxon>
        <taxon>Viridiplantae</taxon>
        <taxon>Chlorophyta</taxon>
        <taxon>core chlorophytes</taxon>
        <taxon>Trebouxiophyceae</taxon>
        <taxon>Chlorellales</taxon>
        <taxon>Chlorellaceae</taxon>
        <taxon>Chlorella clade</taxon>
        <taxon>Micractinium</taxon>
    </lineage>
</organism>
<evidence type="ECO:0000259" key="9">
    <source>
        <dbReference type="Pfam" id="PF16188"/>
    </source>
</evidence>
<comment type="caution">
    <text evidence="10">The sequence shown here is derived from an EMBL/GenBank/DDBJ whole genome shotgun (WGS) entry which is preliminary data.</text>
</comment>
<sequence length="655" mass="69708">MSAVAPAAAAPAAPAGGDEKLARMRAAMAQADGGRGVHAFIVPSEDPHMSEYPPECDARRAYISGFDGSAGTAVVCTDAALLWTDGRYFLQAGAQLGSEWTLMRHGTPTCPEVHDWLAEHLHEGARVGIDPFAHTIEAAEKLRRRLRAASMSLVPLEPNPVDAVWGVERPSPADAPLRVHAMEWAGQSVADKLAGLRQQLAEAGAGALLVTMLDEVAWLFNLRGGDVPYNPVFVSYGVVTAEGATLYVDLAKVTPEAAAHLAEAGVATKEYSALLGDVKAMAAAGTKLWMDPARVSYALKQAALAAAAEAANGSSSRKRARGANGAPAAAAPSGSEGEAAPACVILEKSSPVTLAKSVKNAAELAGLREAHLRDGAALARFLCWLDKTIASGKTLTEVEIDEHLTARRAAQPGFVEPSFPTIAGAGPNGAIIHYRAQPGTCRSVDASSLLLLDSGAQYDCGTTDITRTMHFGQPSEHQRACFTRVLQGHIGLDTVVWPEGTPGCAIDVLARVPLWSMGLNYRHGTGHGVGAALNVHEGPQSISSRFWNTQPLLEHMVCSNEPGYYEDGAFGIRIENLFVVVEANTEFRFGGQSFYGCDAITLCPIQKKMINKELLSKKEFEWLNAYHARVWASISPRLQGEEEELAWLREATSPL</sequence>
<evidence type="ECO:0000313" key="10">
    <source>
        <dbReference type="EMBL" id="PSC69930.1"/>
    </source>
</evidence>
<dbReference type="InterPro" id="IPR036005">
    <property type="entry name" value="Creatinase/aminopeptidase-like"/>
</dbReference>
<dbReference type="SUPFAM" id="SSF53092">
    <property type="entry name" value="Creatinase/prolidase N-terminal domain"/>
    <property type="match status" value="1"/>
</dbReference>
<dbReference type="CDD" id="cd01085">
    <property type="entry name" value="APP"/>
    <property type="match status" value="1"/>
</dbReference>
<name>A0A2P6V769_9CHLO</name>
<keyword evidence="3" id="KW-0479">Metal-binding</keyword>
<dbReference type="AlphaFoldDB" id="A0A2P6V769"/>
<evidence type="ECO:0000256" key="1">
    <source>
        <dbReference type="ARBA" id="ARBA00001936"/>
    </source>
</evidence>
<evidence type="ECO:0000256" key="2">
    <source>
        <dbReference type="ARBA" id="ARBA00008766"/>
    </source>
</evidence>
<dbReference type="InterPro" id="IPR000994">
    <property type="entry name" value="Pept_M24"/>
</dbReference>
<dbReference type="GO" id="GO:0005737">
    <property type="term" value="C:cytoplasm"/>
    <property type="evidence" value="ECO:0007669"/>
    <property type="project" value="UniProtKB-ARBA"/>
</dbReference>
<evidence type="ECO:0000259" key="8">
    <source>
        <dbReference type="Pfam" id="PF01321"/>
    </source>
</evidence>
<gene>
    <name evidence="10" type="ORF">C2E20_6662</name>
</gene>
<dbReference type="GO" id="GO:0046872">
    <property type="term" value="F:metal ion binding"/>
    <property type="evidence" value="ECO:0007669"/>
    <property type="project" value="UniProtKB-KW"/>
</dbReference>
<keyword evidence="10" id="KW-0645">Protease</keyword>
<dbReference type="PANTHER" id="PTHR43763">
    <property type="entry name" value="XAA-PRO AMINOPEPTIDASE 1"/>
    <property type="match status" value="1"/>
</dbReference>
<keyword evidence="10" id="KW-0031">Aminopeptidase</keyword>
<dbReference type="InterPro" id="IPR050422">
    <property type="entry name" value="X-Pro_aminopeptidase_P"/>
</dbReference>
<comment type="similarity">
    <text evidence="2">Belongs to the peptidase M24B family.</text>
</comment>
<dbReference type="FunFam" id="3.40.350.10:FF:000003">
    <property type="entry name" value="Xaa-pro aminopeptidase P"/>
    <property type="match status" value="1"/>
</dbReference>
<dbReference type="GO" id="GO:0070006">
    <property type="term" value="F:metalloaminopeptidase activity"/>
    <property type="evidence" value="ECO:0007669"/>
    <property type="project" value="InterPro"/>
</dbReference>
<feature type="compositionally biased region" description="Low complexity" evidence="6">
    <location>
        <begin position="322"/>
        <end position="336"/>
    </location>
</feature>
<proteinExistence type="inferred from homology"/>
<dbReference type="OrthoDB" id="9995434at2759"/>
<feature type="domain" description="Peptidase M24 C-terminal" evidence="9">
    <location>
        <begin position="594"/>
        <end position="655"/>
    </location>
</feature>
<dbReference type="STRING" id="554055.A0A2P6V769"/>
<dbReference type="Pfam" id="PF16189">
    <property type="entry name" value="Creatinase_N_2"/>
    <property type="match status" value="1"/>
</dbReference>
<dbReference type="Gene3D" id="3.90.230.10">
    <property type="entry name" value="Creatinase/methionine aminopeptidase superfamily"/>
    <property type="match status" value="1"/>
</dbReference>
<dbReference type="InterPro" id="IPR000587">
    <property type="entry name" value="Creatinase_N"/>
</dbReference>
<dbReference type="Pfam" id="PF01321">
    <property type="entry name" value="Creatinase_N"/>
    <property type="match status" value="1"/>
</dbReference>
<keyword evidence="5" id="KW-0464">Manganese</keyword>
<dbReference type="FunFam" id="3.90.230.10:FF:000007">
    <property type="entry name" value="Xaa-Pro aminopeptidase P"/>
    <property type="match status" value="1"/>
</dbReference>
<protein>
    <submittedName>
        <fullName evidence="10">Xaa-Pro aminopeptidase P</fullName>
    </submittedName>
</protein>
<dbReference type="InterPro" id="IPR029149">
    <property type="entry name" value="Creatin/AminoP/Spt16_N"/>
</dbReference>
<comment type="cofactor">
    <cofactor evidence="1">
        <name>Mn(2+)</name>
        <dbReference type="ChEBI" id="CHEBI:29035"/>
    </cofactor>
</comment>
<reference evidence="10 11" key="1">
    <citation type="journal article" date="2018" name="Plant J.">
        <title>Genome sequences of Chlorella sorokiniana UTEX 1602 and Micractinium conductrix SAG 241.80: implications to maltose excretion by a green alga.</title>
        <authorList>
            <person name="Arriola M.B."/>
            <person name="Velmurugan N."/>
            <person name="Zhang Y."/>
            <person name="Plunkett M.H."/>
            <person name="Hondzo H."/>
            <person name="Barney B.M."/>
        </authorList>
    </citation>
    <scope>NUCLEOTIDE SEQUENCE [LARGE SCALE GENOMIC DNA]</scope>
    <source>
        <strain evidence="10 11">SAG 241.80</strain>
    </source>
</reference>
<dbReference type="Gene3D" id="3.40.350.10">
    <property type="entry name" value="Creatinase/prolidase N-terminal domain"/>
    <property type="match status" value="2"/>
</dbReference>
<dbReference type="InterPro" id="IPR033740">
    <property type="entry name" value="Pept_M24B"/>
</dbReference>
<dbReference type="Proteomes" id="UP000239649">
    <property type="component" value="Unassembled WGS sequence"/>
</dbReference>
<dbReference type="Pfam" id="PF00557">
    <property type="entry name" value="Peptidase_M24"/>
    <property type="match status" value="1"/>
</dbReference>
<feature type="domain" description="Creatinase N-terminal" evidence="8">
    <location>
        <begin position="21"/>
        <end position="158"/>
    </location>
</feature>
<feature type="region of interest" description="Disordered" evidence="6">
    <location>
        <begin position="315"/>
        <end position="336"/>
    </location>
</feature>
<dbReference type="Pfam" id="PF16188">
    <property type="entry name" value="Peptidase_M24_C"/>
    <property type="match status" value="1"/>
</dbReference>